<organism evidence="1 2">
    <name type="scientific">Leucobacter insecticola</name>
    <dbReference type="NCBI Taxonomy" id="2714934"/>
    <lineage>
        <taxon>Bacteria</taxon>
        <taxon>Bacillati</taxon>
        <taxon>Actinomycetota</taxon>
        <taxon>Actinomycetes</taxon>
        <taxon>Micrococcales</taxon>
        <taxon>Microbacteriaceae</taxon>
        <taxon>Leucobacter</taxon>
    </lineage>
</organism>
<dbReference type="Proteomes" id="UP000501387">
    <property type="component" value="Chromosome"/>
</dbReference>
<protein>
    <submittedName>
        <fullName evidence="1">Type II toxin-antitoxin system VapC family toxin</fullName>
    </submittedName>
</protein>
<keyword evidence="2" id="KW-1185">Reference proteome</keyword>
<evidence type="ECO:0000313" key="2">
    <source>
        <dbReference type="Proteomes" id="UP000501387"/>
    </source>
</evidence>
<gene>
    <name evidence="1" type="ORF">G7067_02990</name>
</gene>
<dbReference type="InterPro" id="IPR029060">
    <property type="entry name" value="PIN-like_dom_sf"/>
</dbReference>
<reference evidence="1 2" key="1">
    <citation type="submission" date="2020-03" db="EMBL/GenBank/DDBJ databases">
        <title>Leucobacter sp. nov., isolated from beetles.</title>
        <authorList>
            <person name="Hyun D.-W."/>
            <person name="Bae J.-W."/>
        </authorList>
    </citation>
    <scope>NUCLEOTIDE SEQUENCE [LARGE SCALE GENOMIC DNA]</scope>
    <source>
        <strain evidence="1 2">HDW9B</strain>
    </source>
</reference>
<sequence length="38" mass="4110">MFDAVIGATAAYHEATLLTRDKRASATYDAVGVDYVFV</sequence>
<dbReference type="EMBL" id="CP049934">
    <property type="protein sequence ID" value="QIM15615.1"/>
    <property type="molecule type" value="Genomic_DNA"/>
</dbReference>
<dbReference type="SUPFAM" id="SSF88723">
    <property type="entry name" value="PIN domain-like"/>
    <property type="match status" value="1"/>
</dbReference>
<dbReference type="RefSeq" id="WP_166321876.1">
    <property type="nucleotide sequence ID" value="NZ_CP049934.1"/>
</dbReference>
<proteinExistence type="predicted"/>
<accession>A0A6G8FGY3</accession>
<dbReference type="AlphaFoldDB" id="A0A6G8FGY3"/>
<evidence type="ECO:0000313" key="1">
    <source>
        <dbReference type="EMBL" id="QIM15615.1"/>
    </source>
</evidence>
<name>A0A6G8FGY3_9MICO</name>
<dbReference type="KEGG" id="lins:G7067_02990"/>